<feature type="chain" id="PRO_5023116082" evidence="1">
    <location>
        <begin position="20"/>
        <end position="240"/>
    </location>
</feature>
<gene>
    <name evidence="3" type="ORF">FSB76_07640</name>
</gene>
<dbReference type="OrthoDB" id="794469at2"/>
<keyword evidence="4" id="KW-1185">Reference proteome</keyword>
<evidence type="ECO:0000256" key="1">
    <source>
        <dbReference type="SAM" id="SignalP"/>
    </source>
</evidence>
<dbReference type="AlphaFoldDB" id="A0A5B8VWB9"/>
<dbReference type="InterPro" id="IPR016047">
    <property type="entry name" value="M23ase_b-sheet_dom"/>
</dbReference>
<proteinExistence type="predicted"/>
<name>A0A5B8VWB9_9SPHI</name>
<sequence length="240" mass="26900">MRKIVLLVGLLAACFVAAAQEIEIACDKFNSFNNEVLKTPTTKALAAQQFKELIGHIQHALIIRSEVRISEPAWIFPLQGYNYHAVGGNGNGYFDKGYRYIDGNKHAAHPAHDIFINDRNQDCIDDHTKKPVNVVAADEGIVIACSNEWEPASSLRGGKYIWIYHNYSGVITYYAHNSAIFVKPGQEVKPGQKIAEVGRTGYNAYKKRSPTHLHFSAFRLVDDIPVPFNPYQQLKKAKTL</sequence>
<dbReference type="InterPro" id="IPR011055">
    <property type="entry name" value="Dup_hybrid_motif"/>
</dbReference>
<dbReference type="EMBL" id="CP042437">
    <property type="protein sequence ID" value="QEC75830.1"/>
    <property type="molecule type" value="Genomic_DNA"/>
</dbReference>
<dbReference type="PANTHER" id="PTHR21666:SF270">
    <property type="entry name" value="MUREIN HYDROLASE ACTIVATOR ENVC"/>
    <property type="match status" value="1"/>
</dbReference>
<feature type="domain" description="M23ase beta-sheet core" evidence="2">
    <location>
        <begin position="125"/>
        <end position="217"/>
    </location>
</feature>
<keyword evidence="1" id="KW-0732">Signal</keyword>
<dbReference type="InterPro" id="IPR050570">
    <property type="entry name" value="Cell_wall_metabolism_enzyme"/>
</dbReference>
<organism evidence="3 4">
    <name type="scientific">Mucilaginibacter ginsenosidivorax</name>
    <dbReference type="NCBI Taxonomy" id="862126"/>
    <lineage>
        <taxon>Bacteria</taxon>
        <taxon>Pseudomonadati</taxon>
        <taxon>Bacteroidota</taxon>
        <taxon>Sphingobacteriia</taxon>
        <taxon>Sphingobacteriales</taxon>
        <taxon>Sphingobacteriaceae</taxon>
        <taxon>Mucilaginibacter</taxon>
    </lineage>
</organism>
<evidence type="ECO:0000313" key="4">
    <source>
        <dbReference type="Proteomes" id="UP000321362"/>
    </source>
</evidence>
<dbReference type="SUPFAM" id="SSF51261">
    <property type="entry name" value="Duplicated hybrid motif"/>
    <property type="match status" value="1"/>
</dbReference>
<dbReference type="KEGG" id="mgk:FSB76_07640"/>
<dbReference type="GO" id="GO:0004222">
    <property type="term" value="F:metalloendopeptidase activity"/>
    <property type="evidence" value="ECO:0007669"/>
    <property type="project" value="TreeGrafter"/>
</dbReference>
<dbReference type="Proteomes" id="UP000321362">
    <property type="component" value="Chromosome"/>
</dbReference>
<dbReference type="Pfam" id="PF01551">
    <property type="entry name" value="Peptidase_M23"/>
    <property type="match status" value="1"/>
</dbReference>
<accession>A0A5B8VWB9</accession>
<dbReference type="PANTHER" id="PTHR21666">
    <property type="entry name" value="PEPTIDASE-RELATED"/>
    <property type="match status" value="1"/>
</dbReference>
<protein>
    <submittedName>
        <fullName evidence="3">M23 family metallopeptidase</fullName>
    </submittedName>
</protein>
<dbReference type="RefSeq" id="WP_147053017.1">
    <property type="nucleotide sequence ID" value="NZ_CP042437.1"/>
</dbReference>
<evidence type="ECO:0000313" key="3">
    <source>
        <dbReference type="EMBL" id="QEC75830.1"/>
    </source>
</evidence>
<dbReference type="CDD" id="cd12797">
    <property type="entry name" value="M23_peptidase"/>
    <property type="match status" value="1"/>
</dbReference>
<evidence type="ECO:0000259" key="2">
    <source>
        <dbReference type="Pfam" id="PF01551"/>
    </source>
</evidence>
<dbReference type="Gene3D" id="2.70.70.10">
    <property type="entry name" value="Glucose Permease (Domain IIA)"/>
    <property type="match status" value="1"/>
</dbReference>
<feature type="signal peptide" evidence="1">
    <location>
        <begin position="1"/>
        <end position="19"/>
    </location>
</feature>
<reference evidence="3 4" key="1">
    <citation type="journal article" date="2013" name="J. Microbiol.">
        <title>Mucilaginibacter ginsenosidivorax sp. nov., with ginsenoside converting activity isolated from sediment.</title>
        <authorList>
            <person name="Kim J.K."/>
            <person name="Choi T.E."/>
            <person name="Liu Q.M."/>
            <person name="Park H.Y."/>
            <person name="Yi T.H."/>
            <person name="Yoon M.H."/>
            <person name="Kim S.C."/>
            <person name="Im W.T."/>
        </authorList>
    </citation>
    <scope>NUCLEOTIDE SEQUENCE [LARGE SCALE GENOMIC DNA]</scope>
    <source>
        <strain evidence="3 4">KHI28</strain>
    </source>
</reference>